<dbReference type="Proteomes" id="UP000031572">
    <property type="component" value="Unassembled WGS sequence"/>
</dbReference>
<dbReference type="EMBL" id="JWJG01000028">
    <property type="protein sequence ID" value="KIF81704.1"/>
    <property type="molecule type" value="Genomic_DNA"/>
</dbReference>
<sequence>MEVANNIVFHLPAIRNPMASLLRAKGSFRIFKGRPRESLSVFDNEHANASTSQSAFQSLPPAV</sequence>
<proteinExistence type="predicted"/>
<protein>
    <submittedName>
        <fullName evidence="1">Uncharacterized protein</fullName>
    </submittedName>
</protein>
<dbReference type="AlphaFoldDB" id="A0A0C2BNS4"/>
<name>A0A0C2BNS4_9BURK</name>
<comment type="caution">
    <text evidence="1">The sequence shown here is derived from an EMBL/GenBank/DDBJ whole genome shotgun (WGS) entry which is preliminary data.</text>
</comment>
<reference evidence="1 2" key="1">
    <citation type="submission" date="2014-12" db="EMBL/GenBank/DDBJ databases">
        <title>Denitrispirillum autotrophicum gen. nov., sp. nov., Denitrifying, Facultatively Autotrophic Bacteria Isolated from Rice Paddy Soil.</title>
        <authorList>
            <person name="Ishii S."/>
            <person name="Ashida N."/>
            <person name="Ohno H."/>
            <person name="Otsuka S."/>
            <person name="Yokota A."/>
            <person name="Senoo K."/>
        </authorList>
    </citation>
    <scope>NUCLEOTIDE SEQUENCE [LARGE SCALE GENOMIC DNA]</scope>
    <source>
        <strain evidence="1 2">TSA66</strain>
    </source>
</reference>
<accession>A0A0C2BNS4</accession>
<evidence type="ECO:0000313" key="1">
    <source>
        <dbReference type="EMBL" id="KIF81704.1"/>
    </source>
</evidence>
<organism evidence="1 2">
    <name type="scientific">Noviherbaspirillum autotrophicum</name>
    <dbReference type="NCBI Taxonomy" id="709839"/>
    <lineage>
        <taxon>Bacteria</taxon>
        <taxon>Pseudomonadati</taxon>
        <taxon>Pseudomonadota</taxon>
        <taxon>Betaproteobacteria</taxon>
        <taxon>Burkholderiales</taxon>
        <taxon>Oxalobacteraceae</taxon>
        <taxon>Noviherbaspirillum</taxon>
    </lineage>
</organism>
<evidence type="ECO:0000313" key="2">
    <source>
        <dbReference type="Proteomes" id="UP000031572"/>
    </source>
</evidence>
<gene>
    <name evidence="1" type="ORF">TSA66_14340</name>
</gene>
<keyword evidence="2" id="KW-1185">Reference proteome</keyword>